<protein>
    <recommendedName>
        <fullName evidence="3">SpoVT-AbrB domain-containing protein</fullName>
    </recommendedName>
</protein>
<dbReference type="SUPFAM" id="SSF89447">
    <property type="entry name" value="AbrB/MazE/MraZ-like"/>
    <property type="match status" value="1"/>
</dbReference>
<dbReference type="Gene3D" id="2.10.260.10">
    <property type="match status" value="1"/>
</dbReference>
<organism evidence="2">
    <name type="scientific">marine sediment metagenome</name>
    <dbReference type="NCBI Taxonomy" id="412755"/>
    <lineage>
        <taxon>unclassified sequences</taxon>
        <taxon>metagenomes</taxon>
        <taxon>ecological metagenomes</taxon>
    </lineage>
</organism>
<comment type="caution">
    <text evidence="2">The sequence shown here is derived from an EMBL/GenBank/DDBJ whole genome shotgun (WGS) entry which is preliminary data.</text>
</comment>
<feature type="non-terminal residue" evidence="2">
    <location>
        <position position="1"/>
    </location>
</feature>
<dbReference type="InterPro" id="IPR037914">
    <property type="entry name" value="SpoVT-AbrB_sf"/>
</dbReference>
<dbReference type="EMBL" id="BARW01021033">
    <property type="protein sequence ID" value="GAI98618.1"/>
    <property type="molecule type" value="Genomic_DNA"/>
</dbReference>
<sequence length="62" mass="7118">PVEEEPVEEPAEEEPIEEEPVEEEFLANIHQGGRLTVPLPYRQSLGLEQGTRVRVKIRKDKP</sequence>
<proteinExistence type="predicted"/>
<dbReference type="AlphaFoldDB" id="X1T0A1"/>
<evidence type="ECO:0000256" key="1">
    <source>
        <dbReference type="SAM" id="MobiDB-lite"/>
    </source>
</evidence>
<evidence type="ECO:0000313" key="2">
    <source>
        <dbReference type="EMBL" id="GAI98618.1"/>
    </source>
</evidence>
<evidence type="ECO:0008006" key="3">
    <source>
        <dbReference type="Google" id="ProtNLM"/>
    </source>
</evidence>
<name>X1T0A1_9ZZZZ</name>
<feature type="region of interest" description="Disordered" evidence="1">
    <location>
        <begin position="1"/>
        <end position="20"/>
    </location>
</feature>
<reference evidence="2" key="1">
    <citation type="journal article" date="2014" name="Front. Microbiol.">
        <title>High frequency of phylogenetically diverse reductive dehalogenase-homologous genes in deep subseafloor sedimentary metagenomes.</title>
        <authorList>
            <person name="Kawai M."/>
            <person name="Futagami T."/>
            <person name="Toyoda A."/>
            <person name="Takaki Y."/>
            <person name="Nishi S."/>
            <person name="Hori S."/>
            <person name="Arai W."/>
            <person name="Tsubouchi T."/>
            <person name="Morono Y."/>
            <person name="Uchiyama I."/>
            <person name="Ito T."/>
            <person name="Fujiyama A."/>
            <person name="Inagaki F."/>
            <person name="Takami H."/>
        </authorList>
    </citation>
    <scope>NUCLEOTIDE SEQUENCE</scope>
    <source>
        <strain evidence="2">Expedition CK06-06</strain>
    </source>
</reference>
<accession>X1T0A1</accession>
<gene>
    <name evidence="2" type="ORF">S12H4_35417</name>
</gene>